<gene>
    <name evidence="3" type="primary">LOC102196445</name>
</gene>
<feature type="region of interest" description="Disordered" evidence="1">
    <location>
        <begin position="295"/>
        <end position="324"/>
    </location>
</feature>
<evidence type="ECO:0000313" key="2">
    <source>
        <dbReference type="Proteomes" id="UP000695023"/>
    </source>
</evidence>
<dbReference type="Proteomes" id="UP000695023">
    <property type="component" value="Unplaced"/>
</dbReference>
<name>A0A9Y3RAT7_9CICH</name>
<dbReference type="GeneID" id="102196445"/>
<feature type="region of interest" description="Disordered" evidence="1">
    <location>
        <begin position="207"/>
        <end position="233"/>
    </location>
</feature>
<reference evidence="3" key="1">
    <citation type="submission" date="2025-08" db="UniProtKB">
        <authorList>
            <consortium name="RefSeq"/>
        </authorList>
    </citation>
    <scope>IDENTIFICATION</scope>
</reference>
<proteinExistence type="predicted"/>
<protein>
    <submittedName>
        <fullName evidence="3">Uncharacterized protein LOC102196445 isoform X1</fullName>
    </submittedName>
</protein>
<organism evidence="2 3">
    <name type="scientific">Pundamilia nyererei</name>
    <dbReference type="NCBI Taxonomy" id="303518"/>
    <lineage>
        <taxon>Eukaryota</taxon>
        <taxon>Metazoa</taxon>
        <taxon>Chordata</taxon>
        <taxon>Craniata</taxon>
        <taxon>Vertebrata</taxon>
        <taxon>Euteleostomi</taxon>
        <taxon>Actinopterygii</taxon>
        <taxon>Neopterygii</taxon>
        <taxon>Teleostei</taxon>
        <taxon>Neoteleostei</taxon>
        <taxon>Acanthomorphata</taxon>
        <taxon>Ovalentaria</taxon>
        <taxon>Cichlomorphae</taxon>
        <taxon>Cichliformes</taxon>
        <taxon>Cichlidae</taxon>
        <taxon>African cichlids</taxon>
        <taxon>Pseudocrenilabrinae</taxon>
        <taxon>Haplochromini</taxon>
        <taxon>Pundamilia</taxon>
    </lineage>
</organism>
<dbReference type="AlphaFoldDB" id="A0A9Y3RAT7"/>
<evidence type="ECO:0000313" key="3">
    <source>
        <dbReference type="RefSeq" id="XP_005732335.1"/>
    </source>
</evidence>
<feature type="compositionally biased region" description="Polar residues" evidence="1">
    <location>
        <begin position="295"/>
        <end position="314"/>
    </location>
</feature>
<feature type="region of interest" description="Disordered" evidence="1">
    <location>
        <begin position="71"/>
        <end position="92"/>
    </location>
</feature>
<feature type="compositionally biased region" description="Basic and acidic residues" evidence="1">
    <location>
        <begin position="215"/>
        <end position="229"/>
    </location>
</feature>
<accession>A0A9Y3RAT7</accession>
<sequence length="635" mass="71928">MDELVKTQLQNNNSKFKLSLDRIIDKYSKLQYQDAGTEVDLDDISPTKLDSYMTLSKKKVISLQLKSSTDVREESLRAQDPTGGSQLDLSSDTSIQLSMEDGGMTRSDVTQLTVSSLDESQRNFSNVDLQPEDQDEELEMSLRSHGSSWVELYPSMISRIKRAWDRQHVSTAADSVLRRYRRWRQQSNRSNLNNTFVVPLRHTNSKPKKMTTKAFPEKSSSRPMKEQFTRTRTTPLQTVTCPRDWHEMHQSPDREENLMSRHQHKPVLVMDFSASSVSFKPKEIPLNKTFTVSQLSPRKQTQLEDQASAYSVSPSRPCAKASEERSSLSLLETAGRSILAPEFTAAIQRPDIYGSPVRQEAPSFRDRSPLKARVVTSLGRSPHLFSRSPSEYSVTSREPMRPRSLTASLFSPTKRPVLSPKMLYSQNSQQSFLPHSPQSASAAGGHRRLVRHLSIDSVLPSSPGSCSPKQVDEDFMKLYHKFVCQNKSTFFNGPPCRLCARSSEASRGHSSSALAALALSPHRSVLRKRHRDLDWSSHPQSKRFREVYCTYSPGSKRHSRAMLRQGLPLSELELPRGGSSSKHNMFQRFSSQQYPAHEEYVEAESAADFSGMGCSFLRNHSPRQHKQTKEDTNIN</sequence>
<evidence type="ECO:0000256" key="1">
    <source>
        <dbReference type="SAM" id="MobiDB-lite"/>
    </source>
</evidence>
<feature type="compositionally biased region" description="Polar residues" evidence="1">
    <location>
        <begin position="82"/>
        <end position="92"/>
    </location>
</feature>
<dbReference type="RefSeq" id="XP_005732335.1">
    <property type="nucleotide sequence ID" value="XM_005732278.1"/>
</dbReference>
<keyword evidence="2" id="KW-1185">Reference proteome</keyword>